<dbReference type="Gramene" id="rna-AYBTSS11_LOCUS29415">
    <property type="protein sequence ID" value="CAJ1977262.1"/>
    <property type="gene ID" value="gene-AYBTSS11_LOCUS29415"/>
</dbReference>
<protein>
    <submittedName>
        <fullName evidence="1">Uncharacterized protein</fullName>
    </submittedName>
</protein>
<name>A0AA86W2J5_9FABA</name>
<reference evidence="1" key="1">
    <citation type="submission" date="2023-10" db="EMBL/GenBank/DDBJ databases">
        <authorList>
            <person name="Domelevo Entfellner J.-B."/>
        </authorList>
    </citation>
    <scope>NUCLEOTIDE SEQUENCE</scope>
</reference>
<dbReference type="AlphaFoldDB" id="A0AA86W2J5"/>
<dbReference type="Proteomes" id="UP001189624">
    <property type="component" value="Chromosome 10"/>
</dbReference>
<proteinExistence type="predicted"/>
<organism evidence="1 2">
    <name type="scientific">Sphenostylis stenocarpa</name>
    <dbReference type="NCBI Taxonomy" id="92480"/>
    <lineage>
        <taxon>Eukaryota</taxon>
        <taxon>Viridiplantae</taxon>
        <taxon>Streptophyta</taxon>
        <taxon>Embryophyta</taxon>
        <taxon>Tracheophyta</taxon>
        <taxon>Spermatophyta</taxon>
        <taxon>Magnoliopsida</taxon>
        <taxon>eudicotyledons</taxon>
        <taxon>Gunneridae</taxon>
        <taxon>Pentapetalae</taxon>
        <taxon>rosids</taxon>
        <taxon>fabids</taxon>
        <taxon>Fabales</taxon>
        <taxon>Fabaceae</taxon>
        <taxon>Papilionoideae</taxon>
        <taxon>50 kb inversion clade</taxon>
        <taxon>NPAAA clade</taxon>
        <taxon>indigoferoid/millettioid clade</taxon>
        <taxon>Phaseoleae</taxon>
        <taxon>Sphenostylis</taxon>
    </lineage>
</organism>
<keyword evidence="2" id="KW-1185">Reference proteome</keyword>
<evidence type="ECO:0000313" key="1">
    <source>
        <dbReference type="EMBL" id="CAJ1977262.1"/>
    </source>
</evidence>
<dbReference type="EMBL" id="OY731407">
    <property type="protein sequence ID" value="CAJ1977262.1"/>
    <property type="molecule type" value="Genomic_DNA"/>
</dbReference>
<evidence type="ECO:0000313" key="2">
    <source>
        <dbReference type="Proteomes" id="UP001189624"/>
    </source>
</evidence>
<gene>
    <name evidence="1" type="ORF">AYBTSS11_LOCUS29415</name>
</gene>
<accession>A0AA86W2J5</accession>
<sequence length="71" mass="8148">MEEPSRESQRGGTLSNHVTRVYVRLFDAYDTGDMWCGWVFAESSRKLRIVIWHVAGGLEMLTESDARSRLS</sequence>